<organism evidence="1 2">
    <name type="scientific">Pleurodeles waltl</name>
    <name type="common">Iberian ribbed newt</name>
    <dbReference type="NCBI Taxonomy" id="8319"/>
    <lineage>
        <taxon>Eukaryota</taxon>
        <taxon>Metazoa</taxon>
        <taxon>Chordata</taxon>
        <taxon>Craniata</taxon>
        <taxon>Vertebrata</taxon>
        <taxon>Euteleostomi</taxon>
        <taxon>Amphibia</taxon>
        <taxon>Batrachia</taxon>
        <taxon>Caudata</taxon>
        <taxon>Salamandroidea</taxon>
        <taxon>Salamandridae</taxon>
        <taxon>Pleurodelinae</taxon>
        <taxon>Pleurodeles</taxon>
    </lineage>
</organism>
<dbReference type="EMBL" id="JANPWB010000002">
    <property type="protein sequence ID" value="KAJ1207118.1"/>
    <property type="molecule type" value="Genomic_DNA"/>
</dbReference>
<sequence length="150" mass="16844">MLGDCRSSIAAWCFRLEVALVKSIFWNTRSPSTHRIRFRPPAAWWLQVGGHAREERLLKYPDPIPSIAGFPLILLPLGFTGQRFMACNRNKVGKRKGRDPELSQLLKLVLAKLGNGDSDSGKATFDTETNCTESVRPRCSHLPPRAAFPR</sequence>
<comment type="caution">
    <text evidence="1">The sequence shown here is derived from an EMBL/GenBank/DDBJ whole genome shotgun (WGS) entry which is preliminary data.</text>
</comment>
<protein>
    <submittedName>
        <fullName evidence="1">Uncharacterized protein</fullName>
    </submittedName>
</protein>
<reference evidence="1" key="1">
    <citation type="journal article" date="2022" name="bioRxiv">
        <title>Sequencing and chromosome-scale assembly of the giantPleurodeles waltlgenome.</title>
        <authorList>
            <person name="Brown T."/>
            <person name="Elewa A."/>
            <person name="Iarovenko S."/>
            <person name="Subramanian E."/>
            <person name="Araus A.J."/>
            <person name="Petzold A."/>
            <person name="Susuki M."/>
            <person name="Suzuki K.-i.T."/>
            <person name="Hayashi T."/>
            <person name="Toyoda A."/>
            <person name="Oliveira C."/>
            <person name="Osipova E."/>
            <person name="Leigh N.D."/>
            <person name="Simon A."/>
            <person name="Yun M.H."/>
        </authorList>
    </citation>
    <scope>NUCLEOTIDE SEQUENCE</scope>
    <source>
        <strain evidence="1">20211129_DDA</strain>
        <tissue evidence="1">Liver</tissue>
    </source>
</reference>
<name>A0AAV7W0V4_PLEWA</name>
<accession>A0AAV7W0V4</accession>
<evidence type="ECO:0000313" key="2">
    <source>
        <dbReference type="Proteomes" id="UP001066276"/>
    </source>
</evidence>
<dbReference type="AlphaFoldDB" id="A0AAV7W0V4"/>
<gene>
    <name evidence="1" type="ORF">NDU88_002510</name>
</gene>
<keyword evidence="2" id="KW-1185">Reference proteome</keyword>
<proteinExistence type="predicted"/>
<dbReference type="Proteomes" id="UP001066276">
    <property type="component" value="Chromosome 1_2"/>
</dbReference>
<evidence type="ECO:0000313" key="1">
    <source>
        <dbReference type="EMBL" id="KAJ1207118.1"/>
    </source>
</evidence>